<dbReference type="Gene3D" id="1.20.1250.20">
    <property type="entry name" value="MFS general substrate transporter like domains"/>
    <property type="match status" value="1"/>
</dbReference>
<keyword evidence="2" id="KW-1185">Reference proteome</keyword>
<dbReference type="EMBL" id="JBHTIS010002876">
    <property type="protein sequence ID" value="MFD1050489.1"/>
    <property type="molecule type" value="Genomic_DNA"/>
</dbReference>
<evidence type="ECO:0000313" key="2">
    <source>
        <dbReference type="Proteomes" id="UP001597045"/>
    </source>
</evidence>
<name>A0ABW3MLN3_9PSEU</name>
<dbReference type="Proteomes" id="UP001597045">
    <property type="component" value="Unassembled WGS sequence"/>
</dbReference>
<comment type="caution">
    <text evidence="1">The sequence shown here is derived from an EMBL/GenBank/DDBJ whole genome shotgun (WGS) entry which is preliminary data.</text>
</comment>
<dbReference type="PANTHER" id="PTHR23528:SF1">
    <property type="entry name" value="MAJOR FACILITATOR SUPERFAMILY (MFS) PROFILE DOMAIN-CONTAINING PROTEIN"/>
    <property type="match status" value="1"/>
</dbReference>
<dbReference type="PANTHER" id="PTHR23528">
    <property type="match status" value="1"/>
</dbReference>
<gene>
    <name evidence="1" type="ORF">ACFQ1S_35675</name>
</gene>
<sequence length="115" mass="12974">MSTVTTQRVRTGRITVLVALAVFAQESTWNLYESQVPPLLRQHLGSAALIGLLMGMDHLLGIFVQPWMGNRSDNTRTSWGRRMPFLVVGMPVAAKPWSANSRTAARWMRPRLDIR</sequence>
<evidence type="ECO:0008006" key="3">
    <source>
        <dbReference type="Google" id="ProtNLM"/>
    </source>
</evidence>
<accession>A0ABW3MLN3</accession>
<proteinExistence type="predicted"/>
<evidence type="ECO:0000313" key="1">
    <source>
        <dbReference type="EMBL" id="MFD1050489.1"/>
    </source>
</evidence>
<dbReference type="InterPro" id="IPR036259">
    <property type="entry name" value="MFS_trans_sf"/>
</dbReference>
<organism evidence="1 2">
    <name type="scientific">Kibdelosporangium lantanae</name>
    <dbReference type="NCBI Taxonomy" id="1497396"/>
    <lineage>
        <taxon>Bacteria</taxon>
        <taxon>Bacillati</taxon>
        <taxon>Actinomycetota</taxon>
        <taxon>Actinomycetes</taxon>
        <taxon>Pseudonocardiales</taxon>
        <taxon>Pseudonocardiaceae</taxon>
        <taxon>Kibdelosporangium</taxon>
    </lineage>
</organism>
<dbReference type="SUPFAM" id="SSF103473">
    <property type="entry name" value="MFS general substrate transporter"/>
    <property type="match status" value="1"/>
</dbReference>
<protein>
    <recommendedName>
        <fullName evidence="3">Major facilitator superfamily (MFS) profile domain-containing protein</fullName>
    </recommendedName>
</protein>
<reference evidence="2" key="1">
    <citation type="journal article" date="2019" name="Int. J. Syst. Evol. Microbiol.">
        <title>The Global Catalogue of Microorganisms (GCM) 10K type strain sequencing project: providing services to taxonomists for standard genome sequencing and annotation.</title>
        <authorList>
            <consortium name="The Broad Institute Genomics Platform"/>
            <consortium name="The Broad Institute Genome Sequencing Center for Infectious Disease"/>
            <person name="Wu L."/>
            <person name="Ma J."/>
        </authorList>
    </citation>
    <scope>NUCLEOTIDE SEQUENCE [LARGE SCALE GENOMIC DNA]</scope>
    <source>
        <strain evidence="2">JCM 31486</strain>
    </source>
</reference>